<evidence type="ECO:0000259" key="2">
    <source>
        <dbReference type="Pfam" id="PF18791"/>
    </source>
</evidence>
<dbReference type="PANTHER" id="PTHR16134:SF43">
    <property type="entry name" value="CORONATINE-INSENSITIVE PROTEIN 1"/>
    <property type="match status" value="1"/>
</dbReference>
<evidence type="ECO:0000259" key="1">
    <source>
        <dbReference type="Pfam" id="PF18511"/>
    </source>
</evidence>
<evidence type="ECO:0000313" key="3">
    <source>
        <dbReference type="EMBL" id="PNR57158.1"/>
    </source>
</evidence>
<dbReference type="SUPFAM" id="SSF81383">
    <property type="entry name" value="F-box domain"/>
    <property type="match status" value="1"/>
</dbReference>
<dbReference type="GeneID" id="112280194"/>
<dbReference type="Gene3D" id="3.80.10.10">
    <property type="entry name" value="Ribonuclease Inhibitor"/>
    <property type="match status" value="1"/>
</dbReference>
<dbReference type="FunFam" id="1.20.1280.50:FF:000023">
    <property type="entry name" value="F-box/LRR-repeat protein 4"/>
    <property type="match status" value="1"/>
</dbReference>
<dbReference type="InterPro" id="IPR013101">
    <property type="entry name" value="LRR_PRU1-like"/>
</dbReference>
<keyword evidence="5" id="KW-1185">Reference proteome</keyword>
<reference evidence="3 5" key="2">
    <citation type="journal article" date="2018" name="Plant J.">
        <title>The Physcomitrella patens chromosome-scale assembly reveals moss genome structure and evolution.</title>
        <authorList>
            <person name="Lang D."/>
            <person name="Ullrich K.K."/>
            <person name="Murat F."/>
            <person name="Fuchs J."/>
            <person name="Jenkins J."/>
            <person name="Haas F.B."/>
            <person name="Piednoel M."/>
            <person name="Gundlach H."/>
            <person name="Van Bel M."/>
            <person name="Meyberg R."/>
            <person name="Vives C."/>
            <person name="Morata J."/>
            <person name="Symeonidi A."/>
            <person name="Hiss M."/>
            <person name="Muchero W."/>
            <person name="Kamisugi Y."/>
            <person name="Saleh O."/>
            <person name="Blanc G."/>
            <person name="Decker E.L."/>
            <person name="van Gessel N."/>
            <person name="Grimwood J."/>
            <person name="Hayes R.D."/>
            <person name="Graham S.W."/>
            <person name="Gunter L.E."/>
            <person name="McDaniel S.F."/>
            <person name="Hoernstein S.N.W."/>
            <person name="Larsson A."/>
            <person name="Li F.W."/>
            <person name="Perroud P.F."/>
            <person name="Phillips J."/>
            <person name="Ranjan P."/>
            <person name="Rokshar D.S."/>
            <person name="Rothfels C.J."/>
            <person name="Schneider L."/>
            <person name="Shu S."/>
            <person name="Stevenson D.W."/>
            <person name="Thummler F."/>
            <person name="Tillich M."/>
            <person name="Villarreal Aguilar J.C."/>
            <person name="Widiez T."/>
            <person name="Wong G.K."/>
            <person name="Wymore A."/>
            <person name="Zhang Y."/>
            <person name="Zimmer A.D."/>
            <person name="Quatrano R.S."/>
            <person name="Mayer K.F.X."/>
            <person name="Goodstein D."/>
            <person name="Casacuberta J.M."/>
            <person name="Vandepoele K."/>
            <person name="Reski R."/>
            <person name="Cuming A.C."/>
            <person name="Tuskan G.A."/>
            <person name="Maumus F."/>
            <person name="Salse J."/>
            <person name="Schmutz J."/>
            <person name="Rensing S.A."/>
        </authorList>
    </citation>
    <scope>NUCLEOTIDE SEQUENCE [LARGE SCALE GENOMIC DNA]</scope>
    <source>
        <strain evidence="4 5">cv. Gransden 2004</strain>
    </source>
</reference>
<dbReference type="FunFam" id="3.80.10.10:FF:000124">
    <property type="entry name" value="Coronatine-insensitive protein 1"/>
    <property type="match status" value="1"/>
</dbReference>
<evidence type="ECO:0000313" key="5">
    <source>
        <dbReference type="Proteomes" id="UP000006727"/>
    </source>
</evidence>
<dbReference type="EMBL" id="ABEU02000003">
    <property type="protein sequence ID" value="PNR57158.1"/>
    <property type="molecule type" value="Genomic_DNA"/>
</dbReference>
<dbReference type="InterPro" id="IPR032675">
    <property type="entry name" value="LRR_dom_sf"/>
</dbReference>
<dbReference type="Gramene" id="Pp3c3_8580V3.2">
    <property type="protein sequence ID" value="Pp3c3_8580V3.2"/>
    <property type="gene ID" value="Pp3c3_8580"/>
</dbReference>
<dbReference type="SUPFAM" id="SSF52047">
    <property type="entry name" value="RNI-like"/>
    <property type="match status" value="1"/>
</dbReference>
<dbReference type="InterPro" id="IPR006553">
    <property type="entry name" value="Leu-rich_rpt_Cys-con_subtyp"/>
</dbReference>
<dbReference type="EnsemblPlants" id="Pp3c3_8580V3.3">
    <property type="protein sequence ID" value="Pp3c3_8580V3.3"/>
    <property type="gene ID" value="Pp3c3_8580"/>
</dbReference>
<dbReference type="Pfam" id="PF07723">
    <property type="entry name" value="LRR_2"/>
    <property type="match status" value="2"/>
</dbReference>
<proteinExistence type="predicted"/>
<dbReference type="EnsemblPlants" id="Pp3c3_8580V3.2">
    <property type="protein sequence ID" value="Pp3c3_8580V3.2"/>
    <property type="gene ID" value="Pp3c3_8580"/>
</dbReference>
<dbReference type="InterPro" id="IPR036047">
    <property type="entry name" value="F-box-like_dom_sf"/>
</dbReference>
<dbReference type="SMART" id="SM00367">
    <property type="entry name" value="LRR_CC"/>
    <property type="match status" value="6"/>
</dbReference>
<dbReference type="Proteomes" id="UP000006727">
    <property type="component" value="Chromosome 3"/>
</dbReference>
<dbReference type="GO" id="GO:0019005">
    <property type="term" value="C:SCF ubiquitin ligase complex"/>
    <property type="evidence" value="ECO:0000318"/>
    <property type="project" value="GO_Central"/>
</dbReference>
<feature type="domain" description="Transport inhibitor response 1" evidence="2">
    <location>
        <begin position="88"/>
        <end position="134"/>
    </location>
</feature>
<dbReference type="Gramene" id="Pp3c3_8580V3.1">
    <property type="protein sequence ID" value="Pp3c3_8580V3.1"/>
    <property type="gene ID" value="Pp3c3_8580"/>
</dbReference>
<dbReference type="GO" id="GO:0031146">
    <property type="term" value="P:SCF-dependent proteasomal ubiquitin-dependent protein catabolic process"/>
    <property type="evidence" value="ECO:0000318"/>
    <property type="project" value="GO_Central"/>
</dbReference>
<protein>
    <recommendedName>
        <fullName evidence="6">F-box domain-containing protein</fullName>
    </recommendedName>
</protein>
<sequence>MTMNPAIVTKFLEKHFSIQLTRQSSKKKCLSVLDETLDLIFSYLDPEDRASASLVCKHWHRVDGETREQVSVSNCYSVSPSALSKRFPNIEKFKIKGKPRAVEFNLLVDDWGGYASAWVEEIVRAYPRLHTLHFRRMDVSDDDLKILAQGCGSALQVLKLDKCSGFSTLGLQHIARSCRSLKTLYLEESDIEDEGHEWLLDLGRNVPGLERLNLASTGIEEGDVNDVLVVLMQNCKSLNSLKVGEMTLENFKEIMKYSTTPLLELGNGCYSMRNGVREELTFDAAFIPWVSRLKVLDLKFMNLNAAGHCQLLACCPLLEELEARIEILDEGLEVVGKTCKYLKRIRIDDQDSPGFITHRGLTAIAKGCRELEFLVMYMRDVTNSSLEAVGRYSENLNDFRIVLLKTLAHPEDLPLDKGVCSLLQGCPKLTRFSVYLRPGGLSDIGLSYIGKYGGRLKWILLGCSGESDQGLLDLAYGCQNLRRLELRGCPFSDAALAQGMMNMAKMKYLWVQGIGATEMLGRYLVGSHPCLHVEWMPSEQQLLAYYSLASHRTDTPPTVEILSQSRFDYDSEIFGDYDEECVGNLESGVFDGEYGEGPDVGDFDGEYGHGTNWDF</sequence>
<accession>A0A2K1KTR5</accession>
<dbReference type="CDD" id="cd22159">
    <property type="entry name" value="F-box_AtTIR1-like"/>
    <property type="match status" value="1"/>
</dbReference>
<dbReference type="InterPro" id="IPR041567">
    <property type="entry name" value="COI1_F-box"/>
</dbReference>
<gene>
    <name evidence="4" type="primary">LOC112280194</name>
    <name evidence="3" type="ORF">PHYPA_004151</name>
</gene>
<dbReference type="STRING" id="3218.A0A2K1KTR5"/>
<reference evidence="3 5" key="1">
    <citation type="journal article" date="2008" name="Science">
        <title>The Physcomitrella genome reveals evolutionary insights into the conquest of land by plants.</title>
        <authorList>
            <person name="Rensing S."/>
            <person name="Lang D."/>
            <person name="Zimmer A."/>
            <person name="Terry A."/>
            <person name="Salamov A."/>
            <person name="Shapiro H."/>
            <person name="Nishiyama T."/>
            <person name="Perroud P.-F."/>
            <person name="Lindquist E."/>
            <person name="Kamisugi Y."/>
            <person name="Tanahashi T."/>
            <person name="Sakakibara K."/>
            <person name="Fujita T."/>
            <person name="Oishi K."/>
            <person name="Shin-I T."/>
            <person name="Kuroki Y."/>
            <person name="Toyoda A."/>
            <person name="Suzuki Y."/>
            <person name="Hashimoto A."/>
            <person name="Yamaguchi K."/>
            <person name="Sugano A."/>
            <person name="Kohara Y."/>
            <person name="Fujiyama A."/>
            <person name="Anterola A."/>
            <person name="Aoki S."/>
            <person name="Ashton N."/>
            <person name="Barbazuk W.B."/>
            <person name="Barker E."/>
            <person name="Bennetzen J."/>
            <person name="Bezanilla M."/>
            <person name="Blankenship R."/>
            <person name="Cho S.H."/>
            <person name="Dutcher S."/>
            <person name="Estelle M."/>
            <person name="Fawcett J.A."/>
            <person name="Gundlach H."/>
            <person name="Hanada K."/>
            <person name="Heyl A."/>
            <person name="Hicks K.A."/>
            <person name="Hugh J."/>
            <person name="Lohr M."/>
            <person name="Mayer K."/>
            <person name="Melkozernov A."/>
            <person name="Murata T."/>
            <person name="Nelson D."/>
            <person name="Pils B."/>
            <person name="Prigge M."/>
            <person name="Reiss B."/>
            <person name="Renner T."/>
            <person name="Rombauts S."/>
            <person name="Rushton P."/>
            <person name="Sanderfoot A."/>
            <person name="Schween G."/>
            <person name="Shiu S.-H."/>
            <person name="Stueber K."/>
            <person name="Theodoulou F.L."/>
            <person name="Tu H."/>
            <person name="Van de Peer Y."/>
            <person name="Verrier P.J."/>
            <person name="Waters E."/>
            <person name="Wood A."/>
            <person name="Yang L."/>
            <person name="Cove D."/>
            <person name="Cuming A."/>
            <person name="Hasebe M."/>
            <person name="Lucas S."/>
            <person name="Mishler D.B."/>
            <person name="Reski R."/>
            <person name="Grigoriev I."/>
            <person name="Quatrano R.S."/>
            <person name="Boore J.L."/>
        </authorList>
    </citation>
    <scope>NUCLEOTIDE SEQUENCE [LARGE SCALE GENOMIC DNA]</scope>
    <source>
        <strain evidence="4 5">cv. Gransden 2004</strain>
    </source>
</reference>
<dbReference type="AlphaFoldDB" id="A0A2K1KTR5"/>
<dbReference type="PANTHER" id="PTHR16134">
    <property type="entry name" value="F-BOX/TPR REPEAT PROTEIN POF3"/>
    <property type="match status" value="1"/>
</dbReference>
<dbReference type="Pfam" id="PF18511">
    <property type="entry name" value="F-box_5"/>
    <property type="match status" value="1"/>
</dbReference>
<dbReference type="Pfam" id="PF18791">
    <property type="entry name" value="Transp_inhibit"/>
    <property type="match status" value="1"/>
</dbReference>
<dbReference type="Gramene" id="Pp3c3_8580V3.3">
    <property type="protein sequence ID" value="Pp3c3_8580V3.3"/>
    <property type="gene ID" value="Pp3c3_8580"/>
</dbReference>
<feature type="domain" description="COI1 F-box" evidence="1">
    <location>
        <begin position="31"/>
        <end position="68"/>
    </location>
</feature>
<dbReference type="Gene3D" id="1.20.1280.50">
    <property type="match status" value="1"/>
</dbReference>
<dbReference type="EnsemblPlants" id="Pp3c3_8580V3.1">
    <property type="protein sequence ID" value="Pp3c3_8580V3.1"/>
    <property type="gene ID" value="Pp3c3_8580"/>
</dbReference>
<organism evidence="3">
    <name type="scientific">Physcomitrium patens</name>
    <name type="common">Spreading-leaved earth moss</name>
    <name type="synonym">Physcomitrella patens</name>
    <dbReference type="NCBI Taxonomy" id="3218"/>
    <lineage>
        <taxon>Eukaryota</taxon>
        <taxon>Viridiplantae</taxon>
        <taxon>Streptophyta</taxon>
        <taxon>Embryophyta</taxon>
        <taxon>Bryophyta</taxon>
        <taxon>Bryophytina</taxon>
        <taxon>Bryopsida</taxon>
        <taxon>Funariidae</taxon>
        <taxon>Funariales</taxon>
        <taxon>Funariaceae</taxon>
        <taxon>Physcomitrium</taxon>
    </lineage>
</organism>
<evidence type="ECO:0000313" key="4">
    <source>
        <dbReference type="EnsemblPlants" id="Pp3c3_8580V3.1"/>
    </source>
</evidence>
<dbReference type="InterPro" id="IPR041101">
    <property type="entry name" value="Transp_inhibit"/>
</dbReference>
<dbReference type="OrthoDB" id="550575at2759"/>
<name>A0A2K1KTR5_PHYPA</name>
<dbReference type="PaxDb" id="3218-PP1S140_66V6.1"/>
<dbReference type="RefSeq" id="XP_073388731.1">
    <property type="nucleotide sequence ID" value="XM_073532630.1"/>
</dbReference>
<evidence type="ECO:0008006" key="6">
    <source>
        <dbReference type="Google" id="ProtNLM"/>
    </source>
</evidence>
<reference evidence="4" key="3">
    <citation type="submission" date="2020-12" db="UniProtKB">
        <authorList>
            <consortium name="EnsemblPlants"/>
        </authorList>
    </citation>
    <scope>IDENTIFICATION</scope>
</reference>
<dbReference type="OMA" id="WVFEIAE"/>